<evidence type="ECO:0000313" key="1">
    <source>
        <dbReference type="EMBL" id="MPC40437.1"/>
    </source>
</evidence>
<organism evidence="1 2">
    <name type="scientific">Portunus trituberculatus</name>
    <name type="common">Swimming crab</name>
    <name type="synonym">Neptunus trituberculatus</name>
    <dbReference type="NCBI Taxonomy" id="210409"/>
    <lineage>
        <taxon>Eukaryota</taxon>
        <taxon>Metazoa</taxon>
        <taxon>Ecdysozoa</taxon>
        <taxon>Arthropoda</taxon>
        <taxon>Crustacea</taxon>
        <taxon>Multicrustacea</taxon>
        <taxon>Malacostraca</taxon>
        <taxon>Eumalacostraca</taxon>
        <taxon>Eucarida</taxon>
        <taxon>Decapoda</taxon>
        <taxon>Pleocyemata</taxon>
        <taxon>Brachyura</taxon>
        <taxon>Eubrachyura</taxon>
        <taxon>Portunoidea</taxon>
        <taxon>Portunidae</taxon>
        <taxon>Portuninae</taxon>
        <taxon>Portunus</taxon>
    </lineage>
</organism>
<accession>A0A5B7F4F5</accession>
<proteinExistence type="predicted"/>
<evidence type="ECO:0000313" key="2">
    <source>
        <dbReference type="Proteomes" id="UP000324222"/>
    </source>
</evidence>
<name>A0A5B7F4F5_PORTR</name>
<keyword evidence="2" id="KW-1185">Reference proteome</keyword>
<protein>
    <submittedName>
        <fullName evidence="1">Uncharacterized protein</fullName>
    </submittedName>
</protein>
<reference evidence="1 2" key="1">
    <citation type="submission" date="2019-05" db="EMBL/GenBank/DDBJ databases">
        <title>Another draft genome of Portunus trituberculatus and its Hox gene families provides insights of decapod evolution.</title>
        <authorList>
            <person name="Jeong J.-H."/>
            <person name="Song I."/>
            <person name="Kim S."/>
            <person name="Choi T."/>
            <person name="Kim D."/>
            <person name="Ryu S."/>
            <person name="Kim W."/>
        </authorList>
    </citation>
    <scope>NUCLEOTIDE SEQUENCE [LARGE SCALE GENOMIC DNA]</scope>
    <source>
        <tissue evidence="1">Muscle</tissue>
    </source>
</reference>
<gene>
    <name evidence="1" type="ORF">E2C01_033995</name>
</gene>
<dbReference type="Proteomes" id="UP000324222">
    <property type="component" value="Unassembled WGS sequence"/>
</dbReference>
<comment type="caution">
    <text evidence="1">The sequence shown here is derived from an EMBL/GenBank/DDBJ whole genome shotgun (WGS) entry which is preliminary data.</text>
</comment>
<dbReference type="AlphaFoldDB" id="A0A5B7F4F5"/>
<sequence length="60" mass="6688">MTMNNNHRYVRLKYHHLYGIKGINVVVEVLVVELEVVVVEMVVEEVQMVACADSSGKASG</sequence>
<dbReference type="EMBL" id="VSRR010004691">
    <property type="protein sequence ID" value="MPC40437.1"/>
    <property type="molecule type" value="Genomic_DNA"/>
</dbReference>